<feature type="coiled-coil region" evidence="1">
    <location>
        <begin position="109"/>
        <end position="136"/>
    </location>
</feature>
<dbReference type="PANTHER" id="PTHR16155:SF19">
    <property type="entry name" value="DED DOMAIN-CONTAINING PROTEIN"/>
    <property type="match status" value="1"/>
</dbReference>
<evidence type="ECO:0008006" key="4">
    <source>
        <dbReference type="Google" id="ProtNLM"/>
    </source>
</evidence>
<sequence length="1027" mass="118731">MVSDDTSDGLVETATEIKNAFSWNNIFFIFSSECAREYFAQQFGSAEKVMENSVVMQWQHVHYVVCECLNVKGKNRAKYVHTASGANVPIEAEEWQAWTDLEVLSTKECEEERESMSKDQRKQKQLEDEVKFYQGKPVSWWNFFWTSPHRFDHVMERSLQSELLTRIRRKMTRNDSSEADKLSILPVVHMPGAGGTTLGRSALWELRKECKCAVINKITENTEDQVCLLWESGEGENERRRLHPVVLLADNLGSESPSLNPFDLCRRLQRKQAEYRLSKPLAVIIHCRRDVSVEGCDLTLTHTLSKEELDWLERKHEKLETQAVGFGVDTLIAFLSMRNKFEKDKLKEAIVQFVNHDSLLPQERELVGYISLITAYIPFTDVSPGIPVTSCDDLMKSYRGDLARTLPWEHERVLSKVAQILLVIEYRHENDKWYVRIANQPYAKVILDTMLLNDNETVGQIVLRCLKSALVSSSSPSVKTVIQILTRMLIERPMEDDPVSKHSTPLSLLIMEIKKTDFNEAVIVFKEAHKTFKQEVFHQQLARLYLMANKLDEAKHYAQLAVDRSPENNAVFKHTLGIVYLNIFRVSVSSNESDVERNLDFLKDAFLALKNFTEAQQKQDADVLHFCHAQHETINTVNQILRFLAKVLPSGDLYNLGWYLTEDGFTFPLFDDRPDYKEALKSLIQHGVGALRYLYRVGHSYKLPLGKGEFSRNRTRAKRAVAKAREDSSRQFHLFAGNLKTVHRHPSVERLLKVPENEEDNAYRLEVIKLGGCFFEEIFHQFKNLRKTRHYRAKRPQAVQRLMSIKSNLGKINRRNYFDMDNLLTVCLALELGDEGPHFSRNTEHDLYKLCCQIIDARDGDVDNVVKLRAHLYRILVSWPNVTRKCFNFEQFRRSFNHKASSLKCETEELSPTVLFYIARNDKPFYLCHWSDIHDGDNMDAPPNENAMSNHLQLFSGTYKVFEKSGGDKFSRVEMQWKSACGLIQQKISKIRGKRVYRDGEVDFFLGFSLHGPVAFIHNVRSSDEGE</sequence>
<name>A0ABD0J0X2_9CAEN</name>
<keyword evidence="1" id="KW-0175">Coiled coil</keyword>
<dbReference type="Gene3D" id="1.25.40.10">
    <property type="entry name" value="Tetratricopeptide repeat domain"/>
    <property type="match status" value="1"/>
</dbReference>
<dbReference type="AlphaFoldDB" id="A0ABD0J0X2"/>
<keyword evidence="3" id="KW-1185">Reference proteome</keyword>
<reference evidence="2 3" key="1">
    <citation type="journal article" date="2023" name="Sci. Data">
        <title>Genome assembly of the Korean intertidal mud-creeper Batillaria attramentaria.</title>
        <authorList>
            <person name="Patra A.K."/>
            <person name="Ho P.T."/>
            <person name="Jun S."/>
            <person name="Lee S.J."/>
            <person name="Kim Y."/>
            <person name="Won Y.J."/>
        </authorList>
    </citation>
    <scope>NUCLEOTIDE SEQUENCE [LARGE SCALE GENOMIC DNA]</scope>
    <source>
        <strain evidence="2">Wonlab-2016</strain>
    </source>
</reference>
<dbReference type="EMBL" id="JACVVK020000771">
    <property type="protein sequence ID" value="KAK7447471.1"/>
    <property type="molecule type" value="Genomic_DNA"/>
</dbReference>
<proteinExistence type="predicted"/>
<protein>
    <recommendedName>
        <fullName evidence="4">Sterile alpha motif domain-containing protein 9-like</fullName>
    </recommendedName>
</protein>
<dbReference type="Proteomes" id="UP001519460">
    <property type="component" value="Unassembled WGS sequence"/>
</dbReference>
<organism evidence="2 3">
    <name type="scientific">Batillaria attramentaria</name>
    <dbReference type="NCBI Taxonomy" id="370345"/>
    <lineage>
        <taxon>Eukaryota</taxon>
        <taxon>Metazoa</taxon>
        <taxon>Spiralia</taxon>
        <taxon>Lophotrochozoa</taxon>
        <taxon>Mollusca</taxon>
        <taxon>Gastropoda</taxon>
        <taxon>Caenogastropoda</taxon>
        <taxon>Sorbeoconcha</taxon>
        <taxon>Cerithioidea</taxon>
        <taxon>Batillariidae</taxon>
        <taxon>Batillaria</taxon>
    </lineage>
</organism>
<dbReference type="InterPro" id="IPR011990">
    <property type="entry name" value="TPR-like_helical_dom_sf"/>
</dbReference>
<gene>
    <name evidence="2" type="ORF">BaRGS_00040184</name>
</gene>
<evidence type="ECO:0000256" key="1">
    <source>
        <dbReference type="SAM" id="Coils"/>
    </source>
</evidence>
<dbReference type="SUPFAM" id="SSF48452">
    <property type="entry name" value="TPR-like"/>
    <property type="match status" value="1"/>
</dbReference>
<evidence type="ECO:0000313" key="2">
    <source>
        <dbReference type="EMBL" id="KAK7447471.1"/>
    </source>
</evidence>
<accession>A0ABD0J0X2</accession>
<evidence type="ECO:0000313" key="3">
    <source>
        <dbReference type="Proteomes" id="UP001519460"/>
    </source>
</evidence>
<dbReference type="PANTHER" id="PTHR16155">
    <property type="entry name" value="DED DOMAIN-CONTAINING PROTEIN"/>
    <property type="match status" value="1"/>
</dbReference>
<comment type="caution">
    <text evidence="2">The sequence shown here is derived from an EMBL/GenBank/DDBJ whole genome shotgun (WGS) entry which is preliminary data.</text>
</comment>